<dbReference type="GO" id="GO:0017108">
    <property type="term" value="F:5'-flap endonuclease activity"/>
    <property type="evidence" value="ECO:0007669"/>
    <property type="project" value="TreeGrafter"/>
</dbReference>
<feature type="compositionally biased region" description="Low complexity" evidence="7">
    <location>
        <begin position="430"/>
        <end position="440"/>
    </location>
</feature>
<dbReference type="SUPFAM" id="SSF47807">
    <property type="entry name" value="5' to 3' exonuclease, C-terminal subdomain"/>
    <property type="match status" value="1"/>
</dbReference>
<dbReference type="SUPFAM" id="SSF88723">
    <property type="entry name" value="PIN domain-like"/>
    <property type="match status" value="1"/>
</dbReference>
<reference evidence="9" key="1">
    <citation type="submission" date="2021-07" db="EMBL/GenBank/DDBJ databases">
        <title>Draft genome of Mortierella alpina, strain LL118, isolated from an aspen leaf litter sample.</title>
        <authorList>
            <person name="Yang S."/>
            <person name="Vinatzer B.A."/>
        </authorList>
    </citation>
    <scope>NUCLEOTIDE SEQUENCE</scope>
    <source>
        <strain evidence="9">LL118</strain>
    </source>
</reference>
<accession>A0A9P8D0J0</accession>
<feature type="region of interest" description="Disordered" evidence="7">
    <location>
        <begin position="385"/>
        <end position="465"/>
    </location>
</feature>
<evidence type="ECO:0000256" key="1">
    <source>
        <dbReference type="ARBA" id="ARBA00001946"/>
    </source>
</evidence>
<feature type="region of interest" description="Disordered" evidence="7">
    <location>
        <begin position="149"/>
        <end position="175"/>
    </location>
</feature>
<gene>
    <name evidence="9" type="ORF">KVV02_001411</name>
</gene>
<dbReference type="PRINTS" id="PR00853">
    <property type="entry name" value="XPGRADSUPER"/>
</dbReference>
<keyword evidence="4" id="KW-0255">Endonuclease</keyword>
<comment type="caution">
    <text evidence="9">The sequence shown here is derived from an EMBL/GenBank/DDBJ whole genome shotgun (WGS) entry which is preliminary data.</text>
</comment>
<evidence type="ECO:0000256" key="2">
    <source>
        <dbReference type="ARBA" id="ARBA00022722"/>
    </source>
</evidence>
<evidence type="ECO:0000256" key="4">
    <source>
        <dbReference type="ARBA" id="ARBA00022759"/>
    </source>
</evidence>
<dbReference type="InterPro" id="IPR008918">
    <property type="entry name" value="HhH2"/>
</dbReference>
<dbReference type="InterPro" id="IPR036279">
    <property type="entry name" value="5-3_exonuclease_C_sf"/>
</dbReference>
<feature type="compositionally biased region" description="Polar residues" evidence="7">
    <location>
        <begin position="404"/>
        <end position="414"/>
    </location>
</feature>
<name>A0A9P8D0J0_MORAP</name>
<evidence type="ECO:0000259" key="8">
    <source>
        <dbReference type="SMART" id="SM00485"/>
    </source>
</evidence>
<evidence type="ECO:0000313" key="9">
    <source>
        <dbReference type="EMBL" id="KAG9326887.1"/>
    </source>
</evidence>
<keyword evidence="2" id="KW-0540">Nuclease</keyword>
<dbReference type="Gene3D" id="3.40.50.1010">
    <property type="entry name" value="5'-nuclease"/>
    <property type="match status" value="2"/>
</dbReference>
<dbReference type="Gene3D" id="1.10.150.20">
    <property type="entry name" value="5' to 3' exonuclease, C-terminal subdomain"/>
    <property type="match status" value="1"/>
</dbReference>
<evidence type="ECO:0000313" key="10">
    <source>
        <dbReference type="Proteomes" id="UP000717515"/>
    </source>
</evidence>
<dbReference type="InterPro" id="IPR006085">
    <property type="entry name" value="XPG_DNA_repair_N"/>
</dbReference>
<dbReference type="SMART" id="SM00485">
    <property type="entry name" value="XPGN"/>
    <property type="match status" value="1"/>
</dbReference>
<dbReference type="SMART" id="SM00279">
    <property type="entry name" value="HhH2"/>
    <property type="match status" value="1"/>
</dbReference>
<dbReference type="GO" id="GO:0006281">
    <property type="term" value="P:DNA repair"/>
    <property type="evidence" value="ECO:0007669"/>
    <property type="project" value="UniProtKB-ARBA"/>
</dbReference>
<feature type="compositionally biased region" description="Basic and acidic residues" evidence="7">
    <location>
        <begin position="441"/>
        <end position="456"/>
    </location>
</feature>
<keyword evidence="5" id="KW-0378">Hydrolase</keyword>
<dbReference type="GO" id="GO:0046872">
    <property type="term" value="F:metal ion binding"/>
    <property type="evidence" value="ECO:0007669"/>
    <property type="project" value="UniProtKB-KW"/>
</dbReference>
<protein>
    <recommendedName>
        <fullName evidence="8">XPG N-terminal domain-containing protein</fullName>
    </recommendedName>
</protein>
<proteinExistence type="predicted"/>
<feature type="compositionally biased region" description="Basic and acidic residues" evidence="7">
    <location>
        <begin position="160"/>
        <end position="175"/>
    </location>
</feature>
<sequence length="835" mass="90871">MGVKGLTGLLRKLAPDAVRRKHISDYRGKTLAVDVSCFLNRFIYGLDPHPARVQRGVYKLCMFLKLHGIRPIFVFDGPGRIIEKQRETRRREVLKQKVERSFQFEKERKESLRGLRGSAQLLQTYSPDKVSSILDDIRLQSDAATVRVASANRPPSDGDLLVKHEDGKATQTDRHEAELTAPVREALLKSPDWNSLDPRILADSVEASNRDDQEWIAPATTEDSQADLDTHLHRSSIFYEAGATLFDAVKADESHEMDLFERELDTLDRLELDIETVDGLDIIQDLADNNTSLLSDEIPQILRTGTSITAIIPTSDMMQIAKEDPSDPDFDGRVRKKVHEALEKFVQSVESRAQGSLELAAEITTQRQKELTALEQKLVQEIKETSRGNVRKQASRFAPALDVSQPSQDLSASGSEEREKEPSIVPAIFTATTTTTATTSTKEEPVEQDATAKDENADFSSTPELTRDGFAVDTAESTDTITDTVDMTDMAAMVDTADTTDTADTVIMADMASMVDTINTADAAVTDDAVNDPVDAADTVDTMPAVSDGTGTSNEETTVEGSAVETEERDMRSMIFNVLSAHQSLFTSLERRTLRVTRPLVLSCQSLLQAMGEPVIEAFDAEAESVCAHLTTLGVADAAVSEDTDTAVFGNGLLLRQVAVGGEKDILEIDPLVAHAALGMSRDAFRDFCILCGTDFSGTIEGIGPLRAVQLVQYYGSIEAILANVSDKYKPRPDFLYDQARRVFDRKPQVSLDPTLYECKPETQPLLSGLLLKYGIDANEAKDEILSDAGLAGGPSGTGLGSSLGTGSFGADPFRASVIDIPGTASSSFSGQNMG</sequence>
<evidence type="ECO:0000256" key="5">
    <source>
        <dbReference type="ARBA" id="ARBA00022801"/>
    </source>
</evidence>
<keyword evidence="6" id="KW-0460">Magnesium</keyword>
<organism evidence="9 10">
    <name type="scientific">Mortierella alpina</name>
    <name type="common">Oleaginous fungus</name>
    <name type="synonym">Mortierella renispora</name>
    <dbReference type="NCBI Taxonomy" id="64518"/>
    <lineage>
        <taxon>Eukaryota</taxon>
        <taxon>Fungi</taxon>
        <taxon>Fungi incertae sedis</taxon>
        <taxon>Mucoromycota</taxon>
        <taxon>Mortierellomycotina</taxon>
        <taxon>Mortierellomycetes</taxon>
        <taxon>Mortierellales</taxon>
        <taxon>Mortierellaceae</taxon>
        <taxon>Mortierella</taxon>
    </lineage>
</organism>
<dbReference type="GO" id="GO:0003677">
    <property type="term" value="F:DNA binding"/>
    <property type="evidence" value="ECO:0007669"/>
    <property type="project" value="InterPro"/>
</dbReference>
<feature type="region of interest" description="Disordered" evidence="7">
    <location>
        <begin position="539"/>
        <end position="561"/>
    </location>
</feature>
<dbReference type="AlphaFoldDB" id="A0A9P8D0J0"/>
<dbReference type="PANTHER" id="PTHR11081:SF9">
    <property type="entry name" value="FLAP ENDONUCLEASE 1"/>
    <property type="match status" value="1"/>
</dbReference>
<dbReference type="InterPro" id="IPR006084">
    <property type="entry name" value="XPG/Rad2"/>
</dbReference>
<dbReference type="EMBL" id="JAIFTL010000012">
    <property type="protein sequence ID" value="KAG9326887.1"/>
    <property type="molecule type" value="Genomic_DNA"/>
</dbReference>
<dbReference type="Pfam" id="PF00752">
    <property type="entry name" value="XPG_N"/>
    <property type="match status" value="1"/>
</dbReference>
<dbReference type="Pfam" id="PF00867">
    <property type="entry name" value="XPG_I"/>
    <property type="match status" value="1"/>
</dbReference>
<evidence type="ECO:0000256" key="6">
    <source>
        <dbReference type="ARBA" id="ARBA00022842"/>
    </source>
</evidence>
<dbReference type="PANTHER" id="PTHR11081">
    <property type="entry name" value="FLAP ENDONUCLEASE FAMILY MEMBER"/>
    <property type="match status" value="1"/>
</dbReference>
<dbReference type="Proteomes" id="UP000717515">
    <property type="component" value="Unassembled WGS sequence"/>
</dbReference>
<evidence type="ECO:0000256" key="3">
    <source>
        <dbReference type="ARBA" id="ARBA00022723"/>
    </source>
</evidence>
<feature type="compositionally biased region" description="Polar residues" evidence="7">
    <location>
        <begin position="549"/>
        <end position="560"/>
    </location>
</feature>
<comment type="cofactor">
    <cofactor evidence="1">
        <name>Mg(2+)</name>
        <dbReference type="ChEBI" id="CHEBI:18420"/>
    </cofactor>
</comment>
<dbReference type="InterPro" id="IPR029060">
    <property type="entry name" value="PIN-like_dom_sf"/>
</dbReference>
<feature type="domain" description="XPG N-terminal" evidence="8">
    <location>
        <begin position="1"/>
        <end position="97"/>
    </location>
</feature>
<dbReference type="InterPro" id="IPR006086">
    <property type="entry name" value="XPG-I_dom"/>
</dbReference>
<keyword evidence="3" id="KW-0479">Metal-binding</keyword>
<evidence type="ECO:0000256" key="7">
    <source>
        <dbReference type="SAM" id="MobiDB-lite"/>
    </source>
</evidence>